<proteinExistence type="inferred from homology"/>
<comment type="caution">
    <text evidence="9">The sequence shown here is derived from an EMBL/GenBank/DDBJ whole genome shotgun (WGS) entry which is preliminary data.</text>
</comment>
<evidence type="ECO:0000313" key="9">
    <source>
        <dbReference type="EMBL" id="MBN3291719.1"/>
    </source>
</evidence>
<dbReference type="PANTHER" id="PTHR15258:SF2">
    <property type="entry name" value="FIBROBLAST GROWTH FACTOR-BINDING PROTEIN 1"/>
    <property type="match status" value="1"/>
</dbReference>
<evidence type="ECO:0000256" key="5">
    <source>
        <dbReference type="ARBA" id="ARBA00023157"/>
    </source>
</evidence>
<feature type="non-terminal residue" evidence="9">
    <location>
        <position position="437"/>
    </location>
</feature>
<evidence type="ECO:0000256" key="1">
    <source>
        <dbReference type="ARBA" id="ARBA00004613"/>
    </source>
</evidence>
<organism evidence="9 10">
    <name type="scientific">Polypterus senegalus</name>
    <name type="common">Senegal bichir</name>
    <dbReference type="NCBI Taxonomy" id="55291"/>
    <lineage>
        <taxon>Eukaryota</taxon>
        <taxon>Metazoa</taxon>
        <taxon>Chordata</taxon>
        <taxon>Craniata</taxon>
        <taxon>Vertebrata</taxon>
        <taxon>Euteleostomi</taxon>
        <taxon>Actinopterygii</taxon>
        <taxon>Polypteriformes</taxon>
        <taxon>Polypteridae</taxon>
        <taxon>Polypterus</taxon>
    </lineage>
</organism>
<gene>
    <name evidence="9" type="primary">Fgfbp2_1</name>
    <name evidence="9" type="ORF">GTO92_0014163</name>
</gene>
<keyword evidence="5" id="KW-1015">Disulfide bond</keyword>
<evidence type="ECO:0000256" key="7">
    <source>
        <dbReference type="SAM" id="MobiDB-lite"/>
    </source>
</evidence>
<keyword evidence="4 8" id="KW-0732">Signal</keyword>
<comment type="subcellular location">
    <subcellularLocation>
        <location evidence="1">Secreted</location>
    </subcellularLocation>
</comment>
<comment type="similarity">
    <text evidence="2">Belongs to the fibroblast growth factor-binding protein family.</text>
</comment>
<feature type="chain" id="PRO_5046188413" evidence="8">
    <location>
        <begin position="21"/>
        <end position="437"/>
    </location>
</feature>
<name>A0ABS2YZ11_POLSE</name>
<keyword evidence="6" id="KW-0340">Growth factor binding</keyword>
<evidence type="ECO:0000313" key="10">
    <source>
        <dbReference type="Proteomes" id="UP001166052"/>
    </source>
</evidence>
<evidence type="ECO:0000256" key="4">
    <source>
        <dbReference type="ARBA" id="ARBA00022729"/>
    </source>
</evidence>
<protein>
    <submittedName>
        <fullName evidence="9">FGFP2 protein</fullName>
    </submittedName>
</protein>
<dbReference type="Pfam" id="PF06473">
    <property type="entry name" value="FGF-BP1"/>
    <property type="match status" value="3"/>
</dbReference>
<evidence type="ECO:0000256" key="3">
    <source>
        <dbReference type="ARBA" id="ARBA00022525"/>
    </source>
</evidence>
<dbReference type="EMBL" id="JAAWVN010013719">
    <property type="protein sequence ID" value="MBN3291719.1"/>
    <property type="molecule type" value="Genomic_DNA"/>
</dbReference>
<evidence type="ECO:0000256" key="8">
    <source>
        <dbReference type="SAM" id="SignalP"/>
    </source>
</evidence>
<keyword evidence="10" id="KW-1185">Reference proteome</keyword>
<sequence length="437" mass="48141">MKPRICVLFVFVYCFWAAEGQRKGSKRSSNEEPVKFNTKSKDNCEMLLSGKDELKLRVECKNQSKHYWCEYAGKPSLCRSFNGNPKLYWHQISLVLRKTTNACQATDVLKPSMCYKAPAEAHMKQTASSLKQTTQKPAKATPGKLGAKAPPANKSPKVVHTTTAKPTAAASGPNRLVGGTATINGGEARPLGIGPHAQLRRTEKGCRTKLINAKAVMLMKSIAVILVLACVSQLLLVVDCQKQEGEKKRKKEGKDKEQTDARKEAPAEKPAKGGKAAMEGKFSKKDKEQCIWRATEGTPYSLHVSCEKGGDRHTCTYTGNPAACSQYASDRKSYWKQMSRSLKKQKNLCKDASSVLKVPLCKKAPQESHFKMTTESAEVQKPVPSADLATKAIDAEATPTSHCTEEIDQKKLAEEYCSGSWTSFCNFFISMVQTKDC</sequence>
<dbReference type="InterPro" id="IPR010510">
    <property type="entry name" value="FGF1-bd"/>
</dbReference>
<reference evidence="9" key="1">
    <citation type="journal article" date="2021" name="Cell">
        <title>Tracing the genetic footprints of vertebrate landing in non-teleost ray-finned fishes.</title>
        <authorList>
            <person name="Bi X."/>
            <person name="Wang K."/>
            <person name="Yang L."/>
            <person name="Pan H."/>
            <person name="Jiang H."/>
            <person name="Wei Q."/>
            <person name="Fang M."/>
            <person name="Yu H."/>
            <person name="Zhu C."/>
            <person name="Cai Y."/>
            <person name="He Y."/>
            <person name="Gan X."/>
            <person name="Zeng H."/>
            <person name="Yu D."/>
            <person name="Zhu Y."/>
            <person name="Jiang H."/>
            <person name="Qiu Q."/>
            <person name="Yang H."/>
            <person name="Zhang Y.E."/>
            <person name="Wang W."/>
            <person name="Zhu M."/>
            <person name="He S."/>
            <person name="Zhang G."/>
        </authorList>
    </citation>
    <scope>NUCLEOTIDE SEQUENCE</scope>
    <source>
        <strain evidence="9">Bchr_001</strain>
    </source>
</reference>
<feature type="compositionally biased region" description="Polar residues" evidence="7">
    <location>
        <begin position="125"/>
        <end position="136"/>
    </location>
</feature>
<dbReference type="Proteomes" id="UP001166052">
    <property type="component" value="Unassembled WGS sequence"/>
</dbReference>
<feature type="non-terminal residue" evidence="9">
    <location>
        <position position="1"/>
    </location>
</feature>
<dbReference type="PANTHER" id="PTHR15258">
    <property type="entry name" value="FGF BINDING PROTEIN-RELATED"/>
    <property type="match status" value="1"/>
</dbReference>
<feature type="signal peptide" evidence="8">
    <location>
        <begin position="1"/>
        <end position="20"/>
    </location>
</feature>
<feature type="region of interest" description="Disordered" evidence="7">
    <location>
        <begin position="243"/>
        <end position="279"/>
    </location>
</feature>
<keyword evidence="3" id="KW-0964">Secreted</keyword>
<evidence type="ECO:0000256" key="2">
    <source>
        <dbReference type="ARBA" id="ARBA00008326"/>
    </source>
</evidence>
<feature type="region of interest" description="Disordered" evidence="7">
    <location>
        <begin position="125"/>
        <end position="158"/>
    </location>
</feature>
<evidence type="ECO:0000256" key="6">
    <source>
        <dbReference type="ARBA" id="ARBA00023183"/>
    </source>
</evidence>
<feature type="compositionally biased region" description="Basic and acidic residues" evidence="7">
    <location>
        <begin position="243"/>
        <end position="271"/>
    </location>
</feature>
<accession>A0ABS2YZ11</accession>